<sequence>MSYFPRPYSYSKIEEEDPDELKHRRAQWLIARALEQADSQRRRRFRVYKLKIKIGKRFMTLRRSMQCSVLTAKAGICRQFITQFKLWKRVLRYRDAAIDLPPLFG</sequence>
<accession>A0ACC2KM22</accession>
<name>A0ACC2KM22_PERAE</name>
<dbReference type="EMBL" id="CM056818">
    <property type="protein sequence ID" value="KAJ8622004.1"/>
    <property type="molecule type" value="Genomic_DNA"/>
</dbReference>
<protein>
    <submittedName>
        <fullName evidence="1">Uncharacterized protein</fullName>
    </submittedName>
</protein>
<comment type="caution">
    <text evidence="1">The sequence shown here is derived from an EMBL/GenBank/DDBJ whole genome shotgun (WGS) entry which is preliminary data.</text>
</comment>
<evidence type="ECO:0000313" key="1">
    <source>
        <dbReference type="EMBL" id="KAJ8622004.1"/>
    </source>
</evidence>
<dbReference type="Proteomes" id="UP001234297">
    <property type="component" value="Chromosome 10"/>
</dbReference>
<gene>
    <name evidence="1" type="ORF">MRB53_030533</name>
</gene>
<reference evidence="1 2" key="1">
    <citation type="journal article" date="2022" name="Hortic Res">
        <title>A haplotype resolved chromosomal level avocado genome allows analysis of novel avocado genes.</title>
        <authorList>
            <person name="Nath O."/>
            <person name="Fletcher S.J."/>
            <person name="Hayward A."/>
            <person name="Shaw L.M."/>
            <person name="Masouleh A.K."/>
            <person name="Furtado A."/>
            <person name="Henry R.J."/>
            <person name="Mitter N."/>
        </authorList>
    </citation>
    <scope>NUCLEOTIDE SEQUENCE [LARGE SCALE GENOMIC DNA]</scope>
    <source>
        <strain evidence="2">cv. Hass</strain>
    </source>
</reference>
<proteinExistence type="predicted"/>
<organism evidence="1 2">
    <name type="scientific">Persea americana</name>
    <name type="common">Avocado</name>
    <dbReference type="NCBI Taxonomy" id="3435"/>
    <lineage>
        <taxon>Eukaryota</taxon>
        <taxon>Viridiplantae</taxon>
        <taxon>Streptophyta</taxon>
        <taxon>Embryophyta</taxon>
        <taxon>Tracheophyta</taxon>
        <taxon>Spermatophyta</taxon>
        <taxon>Magnoliopsida</taxon>
        <taxon>Magnoliidae</taxon>
        <taxon>Laurales</taxon>
        <taxon>Lauraceae</taxon>
        <taxon>Persea</taxon>
    </lineage>
</organism>
<keyword evidence="2" id="KW-1185">Reference proteome</keyword>
<evidence type="ECO:0000313" key="2">
    <source>
        <dbReference type="Proteomes" id="UP001234297"/>
    </source>
</evidence>